<evidence type="ECO:0000256" key="7">
    <source>
        <dbReference type="ARBA" id="ARBA00023128"/>
    </source>
</evidence>
<dbReference type="GeneID" id="92208400"/>
<comment type="function">
    <text evidence="1">Required for translation of the mitochondrial OLI1 transcript coding for the mitochondrial ATP synthase subunit 9.</text>
</comment>
<evidence type="ECO:0000256" key="6">
    <source>
        <dbReference type="ARBA" id="ARBA00022946"/>
    </source>
</evidence>
<gene>
    <name evidence="8" type="ORF">LODBEIA_P32040</name>
</gene>
<protein>
    <recommendedName>
        <fullName evidence="5">ATPase expression protein 2, mitochondrial</fullName>
    </recommendedName>
</protein>
<comment type="subunit">
    <text evidence="4">Binds to the 5'UTR of the OLI1 mRNA.</text>
</comment>
<comment type="subcellular location">
    <subcellularLocation>
        <location evidence="2">Mitochondrion</location>
    </subcellularLocation>
</comment>
<sequence>MSQLSFLRSGSRPRRLVDLPSACRRRYSTYTLPLHEYASPDTITESTSHAPAASSDSIKDKLAHLPSRNITDSYRLSSIFASAIPLQNAGVADTAPIKSRISRMIDQRDFEQLGQLLEIWSREDVDGMIGTLGREAISHYIGLLVESARKSMFDQSATKPLVDENGGPGKDALGTKTYVTIREGMPGRIGNIYQNILYKEKMDHYYRRERRHDVYNSEHATGYKLTKGDFENLMQLETILKKQDLASKWFRVFRTQYGSDWKVHMTPKLWTLVIQTEKFGNNRVWNVKPSKLSGFWRVNARSKFKPNMEIFLRDIEEPLTELSLDFHIAVLDSFAYAGDLKSLRAYIQAIWGIDATGALVGEPGVARDSGLYPTAAFLTSVLNGFAYNDEFFTGIKYINTIMASYQIDRKGMKSLWEKIFVWADISTLFDENKALVAFLEESKFPQGAHVSLEAAKNDANFDFEGFLSFLTKLKNDRTATFSQIWRALQEDETVLFSNKIYRVYRDFLLQEQDAGKYYDYLSCLSKQYHQYQVNKHSFTQRSNLGFHTEIDFSRGVEKLYLMAMKDLINLKGFSLEYGQIPAIISKWSLDDKMERYLTKWVQGKQMEKYRHAVDEMRKKFENDLAQEDDPLLDLM</sequence>
<comment type="similarity">
    <text evidence="3">Belongs to the AEP2 family.</text>
</comment>
<dbReference type="Pfam" id="PF12921">
    <property type="entry name" value="ATP13"/>
    <property type="match status" value="1"/>
</dbReference>
<name>A0ABP0ZLF4_9ASCO</name>
<evidence type="ECO:0000313" key="9">
    <source>
        <dbReference type="Proteomes" id="UP001497383"/>
    </source>
</evidence>
<keyword evidence="9" id="KW-1185">Reference proteome</keyword>
<dbReference type="EMBL" id="OZ022408">
    <property type="protein sequence ID" value="CAK9438980.1"/>
    <property type="molecule type" value="Genomic_DNA"/>
</dbReference>
<evidence type="ECO:0000256" key="4">
    <source>
        <dbReference type="ARBA" id="ARBA00011657"/>
    </source>
</evidence>
<evidence type="ECO:0000256" key="3">
    <source>
        <dbReference type="ARBA" id="ARBA00009790"/>
    </source>
</evidence>
<evidence type="ECO:0000256" key="2">
    <source>
        <dbReference type="ARBA" id="ARBA00004173"/>
    </source>
</evidence>
<accession>A0ABP0ZLF4</accession>
<evidence type="ECO:0000256" key="5">
    <source>
        <dbReference type="ARBA" id="ARBA00019258"/>
    </source>
</evidence>
<proteinExistence type="inferred from homology"/>
<dbReference type="Proteomes" id="UP001497383">
    <property type="component" value="Chromosome 4"/>
</dbReference>
<keyword evidence="6" id="KW-0809">Transit peptide</keyword>
<evidence type="ECO:0000256" key="1">
    <source>
        <dbReference type="ARBA" id="ARBA00002412"/>
    </source>
</evidence>
<dbReference type="InterPro" id="IPR024319">
    <property type="entry name" value="ATPase_expression_mit"/>
</dbReference>
<keyword evidence="7" id="KW-0496">Mitochondrion</keyword>
<evidence type="ECO:0000313" key="8">
    <source>
        <dbReference type="EMBL" id="CAK9438980.1"/>
    </source>
</evidence>
<dbReference type="RefSeq" id="XP_066830142.1">
    <property type="nucleotide sequence ID" value="XM_066973289.1"/>
</dbReference>
<organism evidence="8 9">
    <name type="scientific">Lodderomyces beijingensis</name>
    <dbReference type="NCBI Taxonomy" id="1775926"/>
    <lineage>
        <taxon>Eukaryota</taxon>
        <taxon>Fungi</taxon>
        <taxon>Dikarya</taxon>
        <taxon>Ascomycota</taxon>
        <taxon>Saccharomycotina</taxon>
        <taxon>Pichiomycetes</taxon>
        <taxon>Debaryomycetaceae</taxon>
        <taxon>Candida/Lodderomyces clade</taxon>
        <taxon>Lodderomyces</taxon>
    </lineage>
</organism>
<reference evidence="8 9" key="1">
    <citation type="submission" date="2024-03" db="EMBL/GenBank/DDBJ databases">
        <authorList>
            <person name="Brejova B."/>
        </authorList>
    </citation>
    <scope>NUCLEOTIDE SEQUENCE [LARGE SCALE GENOMIC DNA]</scope>
    <source>
        <strain evidence="8 9">CBS 14171</strain>
    </source>
</reference>